<comment type="catalytic activity">
    <reaction evidence="2">
        <text>a D-aminoacyl-tRNA + H2O = a tRNA + a D-alpha-amino acid + H(+)</text>
        <dbReference type="Rhea" id="RHEA:13953"/>
        <dbReference type="Rhea" id="RHEA-COMP:10123"/>
        <dbReference type="Rhea" id="RHEA-COMP:10124"/>
        <dbReference type="ChEBI" id="CHEBI:15377"/>
        <dbReference type="ChEBI" id="CHEBI:15378"/>
        <dbReference type="ChEBI" id="CHEBI:59871"/>
        <dbReference type="ChEBI" id="CHEBI:78442"/>
        <dbReference type="ChEBI" id="CHEBI:79333"/>
        <dbReference type="EC" id="3.1.1.96"/>
    </reaction>
</comment>
<dbReference type="EC" id="3.1.1.-" evidence="2"/>
<evidence type="ECO:0000313" key="4">
    <source>
        <dbReference type="Proteomes" id="UP000280307"/>
    </source>
</evidence>
<dbReference type="GO" id="GO:0005737">
    <property type="term" value="C:cytoplasm"/>
    <property type="evidence" value="ECO:0007669"/>
    <property type="project" value="UniProtKB-SubCell"/>
</dbReference>
<comment type="subcellular location">
    <subcellularLocation>
        <location evidence="2">Cytoplasm</location>
    </subcellularLocation>
</comment>
<comment type="domain">
    <text evidence="2">A Gly-cisPro motif from one monomer fits into the active site of the other monomer to allow specific chiral rejection of L-amino acids.</text>
</comment>
<dbReference type="GO" id="GO:0000049">
    <property type="term" value="F:tRNA binding"/>
    <property type="evidence" value="ECO:0007669"/>
    <property type="project" value="UniProtKB-UniRule"/>
</dbReference>
<organism evidence="3 4">
    <name type="scientific">Candidatus Viridilinea halotolerans</name>
    <dbReference type="NCBI Taxonomy" id="2491704"/>
    <lineage>
        <taxon>Bacteria</taxon>
        <taxon>Bacillati</taxon>
        <taxon>Chloroflexota</taxon>
        <taxon>Chloroflexia</taxon>
        <taxon>Chloroflexales</taxon>
        <taxon>Chloroflexineae</taxon>
        <taxon>Oscillochloridaceae</taxon>
        <taxon>Candidatus Viridilinea</taxon>
    </lineage>
</organism>
<comment type="subunit">
    <text evidence="2">Homodimer.</text>
</comment>
<proteinExistence type="inferred from homology"/>
<dbReference type="NCBIfam" id="TIGR00256">
    <property type="entry name" value="D-aminoacyl-tRNA deacylase"/>
    <property type="match status" value="1"/>
</dbReference>
<dbReference type="Proteomes" id="UP000280307">
    <property type="component" value="Unassembled WGS sequence"/>
</dbReference>
<feature type="short sequence motif" description="Gly-cisPro motif, important for rejection of L-amino acids" evidence="2">
    <location>
        <begin position="137"/>
        <end position="138"/>
    </location>
</feature>
<protein>
    <recommendedName>
        <fullName evidence="2">D-aminoacyl-tRNA deacylase</fullName>
        <shortName evidence="2">DTD</shortName>
        <ecNumber evidence="2">3.1.1.96</ecNumber>
    </recommendedName>
    <alternativeName>
        <fullName evidence="2">Gly-tRNA(Ala) deacylase</fullName>
        <ecNumber evidence="2">3.1.1.-</ecNumber>
    </alternativeName>
</protein>
<dbReference type="GO" id="GO:0019478">
    <property type="term" value="P:D-amino acid catabolic process"/>
    <property type="evidence" value="ECO:0007669"/>
    <property type="project" value="UniProtKB-UniRule"/>
</dbReference>
<dbReference type="InterPro" id="IPR023509">
    <property type="entry name" value="DTD-like_sf"/>
</dbReference>
<dbReference type="HAMAP" id="MF_00518">
    <property type="entry name" value="Deacylase_Dtd"/>
    <property type="match status" value="1"/>
</dbReference>
<sequence length="154" mass="16324">MRALIQRISNATVEVEATIVGQSGPGLLVLLGVGQGDTMAEAQLLAEKTAHLRIFSDEAGRFDRSLLNVGGSALVVSQFTLYADVRRGRRPSFSAAAAPTDAAPLVDAYAAALRNYGIPVELGVFGATMRVALVNEGPVTIMLDSDTWRQTRHG</sequence>
<dbReference type="InterPro" id="IPR003732">
    <property type="entry name" value="Daa-tRNA_deacyls_DTD"/>
</dbReference>
<dbReference type="GO" id="GO:0043908">
    <property type="term" value="F:Ser(Gly)-tRNA(Ala) hydrolase activity"/>
    <property type="evidence" value="ECO:0007669"/>
    <property type="project" value="UniProtKB-UniRule"/>
</dbReference>
<dbReference type="PANTHER" id="PTHR10472:SF5">
    <property type="entry name" value="D-AMINOACYL-TRNA DEACYLASE 1"/>
    <property type="match status" value="1"/>
</dbReference>
<accession>A0A426TXI8</accession>
<keyword evidence="2" id="KW-0963">Cytoplasm</keyword>
<keyword evidence="2 3" id="KW-0378">Hydrolase</keyword>
<name>A0A426TXI8_9CHLR</name>
<reference evidence="3 4" key="1">
    <citation type="submission" date="2018-12" db="EMBL/GenBank/DDBJ databases">
        <title>Genome Sequence of Candidatus Viridilinea halotolerans isolated from saline sulfide-rich spring.</title>
        <authorList>
            <person name="Grouzdev D.S."/>
            <person name="Burganskaya E.I."/>
            <person name="Krutkina M.S."/>
            <person name="Sukhacheva M.V."/>
            <person name="Gorlenko V.M."/>
        </authorList>
    </citation>
    <scope>NUCLEOTIDE SEQUENCE [LARGE SCALE GENOMIC DNA]</scope>
    <source>
        <strain evidence="3">Chok-6</strain>
    </source>
</reference>
<comment type="caution">
    <text evidence="3">The sequence shown here is derived from an EMBL/GenBank/DDBJ whole genome shotgun (WGS) entry which is preliminary data.</text>
</comment>
<comment type="similarity">
    <text evidence="1 2">Belongs to the DTD family.</text>
</comment>
<dbReference type="Pfam" id="PF02580">
    <property type="entry name" value="Tyr_Deacylase"/>
    <property type="match status" value="1"/>
</dbReference>
<comment type="catalytic activity">
    <reaction evidence="2">
        <text>glycyl-tRNA(Ala) + H2O = tRNA(Ala) + glycine + H(+)</text>
        <dbReference type="Rhea" id="RHEA:53744"/>
        <dbReference type="Rhea" id="RHEA-COMP:9657"/>
        <dbReference type="Rhea" id="RHEA-COMP:13640"/>
        <dbReference type="ChEBI" id="CHEBI:15377"/>
        <dbReference type="ChEBI" id="CHEBI:15378"/>
        <dbReference type="ChEBI" id="CHEBI:57305"/>
        <dbReference type="ChEBI" id="CHEBI:78442"/>
        <dbReference type="ChEBI" id="CHEBI:78522"/>
    </reaction>
</comment>
<dbReference type="EC" id="3.1.1.96" evidence="2"/>
<dbReference type="FunFam" id="3.50.80.10:FF:000001">
    <property type="entry name" value="D-aminoacyl-tRNA deacylase"/>
    <property type="match status" value="1"/>
</dbReference>
<comment type="function">
    <text evidence="2">An aminoacyl-tRNA editing enzyme that deacylates mischarged D-aminoacyl-tRNAs. Also deacylates mischarged glycyl-tRNA(Ala), protecting cells against glycine mischarging by AlaRS. Acts via tRNA-based rather than protein-based catalysis; rejects L-amino acids rather than detecting D-amino acids in the active site. By recycling D-aminoacyl-tRNA to D-amino acids and free tRNA molecules, this enzyme counteracts the toxicity associated with the formation of D-aminoacyl-tRNA entities in vivo and helps enforce protein L-homochirality.</text>
</comment>
<dbReference type="EMBL" id="RSAS01000522">
    <property type="protein sequence ID" value="RRR70431.1"/>
    <property type="molecule type" value="Genomic_DNA"/>
</dbReference>
<evidence type="ECO:0000256" key="2">
    <source>
        <dbReference type="HAMAP-Rule" id="MF_00518"/>
    </source>
</evidence>
<evidence type="ECO:0000256" key="1">
    <source>
        <dbReference type="ARBA" id="ARBA00009673"/>
    </source>
</evidence>
<gene>
    <name evidence="2" type="primary">dtd</name>
    <name evidence="3" type="ORF">EI684_13340</name>
</gene>
<keyword evidence="2" id="KW-0694">RNA-binding</keyword>
<dbReference type="PANTHER" id="PTHR10472">
    <property type="entry name" value="D-TYROSYL-TRNA TYR DEACYLASE"/>
    <property type="match status" value="1"/>
</dbReference>
<keyword evidence="2" id="KW-0820">tRNA-binding</keyword>
<dbReference type="AlphaFoldDB" id="A0A426TXI8"/>
<evidence type="ECO:0000313" key="3">
    <source>
        <dbReference type="EMBL" id="RRR70431.1"/>
    </source>
</evidence>
<dbReference type="SUPFAM" id="SSF69500">
    <property type="entry name" value="DTD-like"/>
    <property type="match status" value="1"/>
</dbReference>
<dbReference type="GO" id="GO:0106026">
    <property type="term" value="F:Gly-tRNA(Ala) deacylase activity"/>
    <property type="evidence" value="ECO:0007669"/>
    <property type="project" value="UniProtKB-UniRule"/>
</dbReference>
<dbReference type="GO" id="GO:0051500">
    <property type="term" value="F:D-tyrosyl-tRNA(Tyr) deacylase activity"/>
    <property type="evidence" value="ECO:0007669"/>
    <property type="project" value="TreeGrafter"/>
</dbReference>
<dbReference type="Gene3D" id="3.50.80.10">
    <property type="entry name" value="D-tyrosyl-tRNA(Tyr) deacylase"/>
    <property type="match status" value="1"/>
</dbReference>